<name>F7PVJ1_9MOLU</name>
<dbReference type="Proteomes" id="UP000005707">
    <property type="component" value="Unassembled WGS sequence"/>
</dbReference>
<feature type="transmembrane region" description="Helical" evidence="1">
    <location>
        <begin position="18"/>
        <end position="38"/>
    </location>
</feature>
<gene>
    <name evidence="2" type="ORF">HLPCO_001181</name>
</gene>
<organism evidence="2 3">
    <name type="scientific">Haloplasma contractile SSD-17B</name>
    <dbReference type="NCBI Taxonomy" id="1033810"/>
    <lineage>
        <taxon>Bacteria</taxon>
        <taxon>Bacillati</taxon>
        <taxon>Mycoplasmatota</taxon>
        <taxon>Mollicutes</taxon>
        <taxon>Haloplasmatales</taxon>
        <taxon>Haloplasmataceae</taxon>
        <taxon>Haloplasma</taxon>
    </lineage>
</organism>
<feature type="transmembrane region" description="Helical" evidence="1">
    <location>
        <begin position="213"/>
        <end position="234"/>
    </location>
</feature>
<dbReference type="AlphaFoldDB" id="F7PVJ1"/>
<feature type="transmembrane region" description="Helical" evidence="1">
    <location>
        <begin position="183"/>
        <end position="201"/>
    </location>
</feature>
<evidence type="ECO:0000256" key="1">
    <source>
        <dbReference type="SAM" id="Phobius"/>
    </source>
</evidence>
<reference evidence="2 3" key="2">
    <citation type="journal article" date="2013" name="PLoS ONE">
        <title>INDIGO - INtegrated Data Warehouse of MIcrobial GenOmes with Examples from the Red Sea Extremophiles.</title>
        <authorList>
            <person name="Alam I."/>
            <person name="Antunes A."/>
            <person name="Kamau A.A."/>
            <person name="Ba Alawi W."/>
            <person name="Kalkatawi M."/>
            <person name="Stingl U."/>
            <person name="Bajic V.B."/>
        </authorList>
    </citation>
    <scope>NUCLEOTIDE SEQUENCE [LARGE SCALE GENOMIC DNA]</scope>
    <source>
        <strain evidence="2 3">SSD-17B</strain>
    </source>
</reference>
<keyword evidence="1" id="KW-0472">Membrane</keyword>
<feature type="transmembrane region" description="Helical" evidence="1">
    <location>
        <begin position="149"/>
        <end position="171"/>
    </location>
</feature>
<dbReference type="STRING" id="1033810.HLPCO_001181"/>
<sequence>MSLVKILIINLLKSRRTLLFLCVQTIAFFLYATLLRFYHDLYLDEVTLSLYNVNTVENNILSYYGIGIYFITGGILLWSFILIEQYVSLRANDHSGILLTQIVNPITRTGYFLRVMASIYFTYLFLTLINLILSVLIIMLLFQIFNLNLLLIALAAFLYICMFSLLIYLVFSLLCFLLKSNEVFLFTCSIIMLFSNFSFLLKFASLRYQVSKVFSTLINLNSDLFLFFMGRFNIFRNYAHPIYNWLSTRTGHFTDPDLGMIPSSKIKFIEQSEWLSFGVAFVIILVLFALNIKRFNKIDIAGH</sequence>
<keyword evidence="1" id="KW-1133">Transmembrane helix</keyword>
<comment type="caution">
    <text evidence="2">The sequence shown here is derived from an EMBL/GenBank/DDBJ whole genome shotgun (WGS) entry which is preliminary data.</text>
</comment>
<feature type="transmembrane region" description="Helical" evidence="1">
    <location>
        <begin position="274"/>
        <end position="292"/>
    </location>
</feature>
<protein>
    <submittedName>
        <fullName evidence="2">Uncharacterized protein</fullName>
    </submittedName>
</protein>
<feature type="transmembrane region" description="Helical" evidence="1">
    <location>
        <begin position="119"/>
        <end position="142"/>
    </location>
</feature>
<dbReference type="EMBL" id="AFNU02000003">
    <property type="protein sequence ID" value="ERJ12841.1"/>
    <property type="molecule type" value="Genomic_DNA"/>
</dbReference>
<accession>F7PVJ1</accession>
<evidence type="ECO:0000313" key="2">
    <source>
        <dbReference type="EMBL" id="ERJ12841.1"/>
    </source>
</evidence>
<keyword evidence="1" id="KW-0812">Transmembrane</keyword>
<reference evidence="2 3" key="1">
    <citation type="journal article" date="2011" name="J. Bacteriol.">
        <title>Genome sequence of Haloplasma contractile, an unusual contractile bacterium from a deep-sea anoxic brine lake.</title>
        <authorList>
            <person name="Antunes A."/>
            <person name="Alam I."/>
            <person name="El Dorry H."/>
            <person name="Siam R."/>
            <person name="Robertson A."/>
            <person name="Bajic V.B."/>
            <person name="Stingl U."/>
        </authorList>
    </citation>
    <scope>NUCLEOTIDE SEQUENCE [LARGE SCALE GENOMIC DNA]</scope>
    <source>
        <strain evidence="2 3">SSD-17B</strain>
    </source>
</reference>
<proteinExistence type="predicted"/>
<keyword evidence="3" id="KW-1185">Reference proteome</keyword>
<dbReference type="RefSeq" id="WP_008825746.1">
    <property type="nucleotide sequence ID" value="NZ_AFNU02000003.1"/>
</dbReference>
<dbReference type="InParanoid" id="F7PVJ1"/>
<feature type="transmembrane region" description="Helical" evidence="1">
    <location>
        <begin position="61"/>
        <end position="83"/>
    </location>
</feature>
<evidence type="ECO:0000313" key="3">
    <source>
        <dbReference type="Proteomes" id="UP000005707"/>
    </source>
</evidence>